<dbReference type="AlphaFoldDB" id="A0A640WGQ7"/>
<keyword evidence="1" id="KW-1133">Transmembrane helix</keyword>
<proteinExistence type="predicted"/>
<reference evidence="2 3" key="1">
    <citation type="submission" date="2019-08" db="EMBL/GenBank/DDBJ databases">
        <title>Bioinformatics analysis of the strain L3 and L5.</title>
        <authorList>
            <person name="Li X."/>
        </authorList>
    </citation>
    <scope>NUCLEOTIDE SEQUENCE [LARGE SCALE GENOMIC DNA]</scope>
    <source>
        <strain evidence="2 3">L3</strain>
    </source>
</reference>
<accession>A0A640WGQ7</accession>
<organism evidence="2 3">
    <name type="scientific">Salinicola corii</name>
    <dbReference type="NCBI Taxonomy" id="2606937"/>
    <lineage>
        <taxon>Bacteria</taxon>
        <taxon>Pseudomonadati</taxon>
        <taxon>Pseudomonadota</taxon>
        <taxon>Gammaproteobacteria</taxon>
        <taxon>Oceanospirillales</taxon>
        <taxon>Halomonadaceae</taxon>
        <taxon>Salinicola</taxon>
    </lineage>
</organism>
<sequence length="137" mass="14445">MKTPQSNKPGADEPTRTVLRLIGSFAAPVAIYLVAWELVARLILPGVAEGGREFVINLFSVLIPFVGVLASVYLAGTRAGRLLGGGVMTVFFLYLYVSSGVVFSWLPVALTLGGVVLAVAVARYCPTMKPDLGDAFG</sequence>
<gene>
    <name evidence="2" type="ORF">F0A16_04415</name>
</gene>
<evidence type="ECO:0000313" key="3">
    <source>
        <dbReference type="Proteomes" id="UP000466024"/>
    </source>
</evidence>
<evidence type="ECO:0000313" key="2">
    <source>
        <dbReference type="EMBL" id="KAA0019593.1"/>
    </source>
</evidence>
<comment type="caution">
    <text evidence="2">The sequence shown here is derived from an EMBL/GenBank/DDBJ whole genome shotgun (WGS) entry which is preliminary data.</text>
</comment>
<dbReference type="EMBL" id="VTPX01000002">
    <property type="protein sequence ID" value="KAA0019593.1"/>
    <property type="molecule type" value="Genomic_DNA"/>
</dbReference>
<feature type="transmembrane region" description="Helical" evidence="1">
    <location>
        <begin position="21"/>
        <end position="43"/>
    </location>
</feature>
<keyword evidence="1" id="KW-0472">Membrane</keyword>
<evidence type="ECO:0000256" key="1">
    <source>
        <dbReference type="SAM" id="Phobius"/>
    </source>
</evidence>
<feature type="transmembrane region" description="Helical" evidence="1">
    <location>
        <begin position="55"/>
        <end position="75"/>
    </location>
</feature>
<name>A0A640WGQ7_9GAMM</name>
<keyword evidence="1" id="KW-0812">Transmembrane</keyword>
<dbReference type="RefSeq" id="WP_149434197.1">
    <property type="nucleotide sequence ID" value="NZ_VTPX01000002.1"/>
</dbReference>
<feature type="transmembrane region" description="Helical" evidence="1">
    <location>
        <begin position="103"/>
        <end position="122"/>
    </location>
</feature>
<feature type="transmembrane region" description="Helical" evidence="1">
    <location>
        <begin position="82"/>
        <end position="97"/>
    </location>
</feature>
<protein>
    <submittedName>
        <fullName evidence="2">Uncharacterized protein</fullName>
    </submittedName>
</protein>
<dbReference type="Proteomes" id="UP000466024">
    <property type="component" value="Unassembled WGS sequence"/>
</dbReference>
<keyword evidence="3" id="KW-1185">Reference proteome</keyword>